<dbReference type="InterPro" id="IPR000253">
    <property type="entry name" value="FHA_dom"/>
</dbReference>
<dbReference type="EMBL" id="CP030032">
    <property type="protein sequence ID" value="AWV87833.1"/>
    <property type="molecule type" value="Genomic_DNA"/>
</dbReference>
<evidence type="ECO:0000256" key="1">
    <source>
        <dbReference type="SAM" id="MobiDB-lite"/>
    </source>
</evidence>
<dbReference type="SUPFAM" id="SSF48452">
    <property type="entry name" value="TPR-like"/>
    <property type="match status" value="1"/>
</dbReference>
<dbReference type="InterPro" id="IPR019734">
    <property type="entry name" value="TPR_rpt"/>
</dbReference>
<reference evidence="2 3" key="1">
    <citation type="submission" date="2018-06" db="EMBL/GenBank/DDBJ databases">
        <title>Lujinxingia sediminis gen. nov. sp. nov., a new facultative anaerobic member of the class Deltaproteobacteria, and proposal of Lujinxingaceae fam. nov.</title>
        <authorList>
            <person name="Guo L.-Y."/>
            <person name="Li C.-M."/>
            <person name="Wang S."/>
            <person name="Du Z.-J."/>
        </authorList>
    </citation>
    <scope>NUCLEOTIDE SEQUENCE [LARGE SCALE GENOMIC DNA]</scope>
    <source>
        <strain evidence="2 3">FA350</strain>
    </source>
</reference>
<dbReference type="PROSITE" id="PS50006">
    <property type="entry name" value="FHA_DOMAIN"/>
    <property type="match status" value="1"/>
</dbReference>
<dbReference type="Gene3D" id="2.60.200.20">
    <property type="match status" value="1"/>
</dbReference>
<dbReference type="RefSeq" id="WP_111331048.1">
    <property type="nucleotide sequence ID" value="NZ_CP030032.1"/>
</dbReference>
<name>A0A2Z4FFZ4_9DELT</name>
<evidence type="ECO:0000313" key="2">
    <source>
        <dbReference type="EMBL" id="AWV87833.1"/>
    </source>
</evidence>
<proteinExistence type="predicted"/>
<dbReference type="Proteomes" id="UP000249799">
    <property type="component" value="Chromosome"/>
</dbReference>
<feature type="region of interest" description="Disordered" evidence="1">
    <location>
        <begin position="1"/>
        <end position="107"/>
    </location>
</feature>
<dbReference type="PROSITE" id="PS50005">
    <property type="entry name" value="TPR"/>
    <property type="match status" value="1"/>
</dbReference>
<dbReference type="InterPro" id="IPR011990">
    <property type="entry name" value="TPR-like_helical_dom_sf"/>
</dbReference>
<dbReference type="SMART" id="SM00240">
    <property type="entry name" value="FHA"/>
    <property type="match status" value="1"/>
</dbReference>
<feature type="region of interest" description="Disordered" evidence="1">
    <location>
        <begin position="154"/>
        <end position="175"/>
    </location>
</feature>
<dbReference type="Pfam" id="PF16697">
    <property type="entry name" value="Yop-YscD_cpl"/>
    <property type="match status" value="1"/>
</dbReference>
<feature type="compositionally biased region" description="Polar residues" evidence="1">
    <location>
        <begin position="1"/>
        <end position="17"/>
    </location>
</feature>
<organism evidence="2 3">
    <name type="scientific">Bradymonas sediminis</name>
    <dbReference type="NCBI Taxonomy" id="1548548"/>
    <lineage>
        <taxon>Bacteria</taxon>
        <taxon>Deltaproteobacteria</taxon>
        <taxon>Bradymonadales</taxon>
        <taxon>Bradymonadaceae</taxon>
        <taxon>Bradymonas</taxon>
    </lineage>
</organism>
<dbReference type="CDD" id="cd00060">
    <property type="entry name" value="FHA"/>
    <property type="match status" value="1"/>
</dbReference>
<dbReference type="AlphaFoldDB" id="A0A2Z4FFZ4"/>
<keyword evidence="3" id="KW-1185">Reference proteome</keyword>
<dbReference type="InterPro" id="IPR008984">
    <property type="entry name" value="SMAD_FHA_dom_sf"/>
</dbReference>
<sequence length="870" mass="93713">MTSSKNNSTGEIESANSADEARAEGPRKPKAGVKSLPKVPKLPVGASLGGGKANPRSTLSGIGAALKELRANDGAPQEKRNISLPIPRPLPLKSGGGDAPEESRDAVEPVEIAAAEVEALDVVELEAVEIEPVEIAASEIEAVEGEALEIVSLEEVSDEVSDSPQTDRMSADEVSWEADPATIPIDPDILEGDFEGEATMVSESPLLDARVDALEHAAKPLRTRTTSLLTPTESGSPAPLVEIPPADIGVVEPVAASPAPTSVEVADDDFEGEKTEVFDSPFEHEVLSARLSVLSGPCAGQEFLLNRERNTLGRGQNNSIVLSDLAMSRQHFEVRQNAEHGYLLLDLQSANGTRLNHTPIVEAELRHGDRVEAGKSEFQFVLPGDRAPARSQQRHIIIKRAAHQPRRSQLVQGVEVQAHPPSDADRLDVALTWVIRGAGVLIALLIITMVVLTLTSPERAPVIAEVAPAPSELSPEAQRVQSLYLEGVEKVKDRDWPEASRLFKQVAAIDADFAGVGAQLERVKSEQQVSEQLDTARALLAEQKYPEVIEIASAITNRSVYVEDAHRLLREAKQHRIAGLLQQAQQALSDEAFDQARAHLAVVLEEVPNHQGALELQALLQGDADKIAEKVEEIEQEQARETARRPVAKPANSQPKIDWFGEKKTESNDLFAAGDTKAAVQINFTRGFSLYRSGKLSQASSYFRDAASGSAGALARRATQTADNIDAFAKVHGRAKAALGANDWATAVEQLNRAHQADRKVASKAYFKSSLNADLATAYANIGLAAVARADFKTAGQNYKKGYKLQSRNAALSSLSRELSRRSNTLYIQAAGKRKKDPAGALKLCQEIVSMLAPHHELYGKAKAMMAELK</sequence>
<dbReference type="KEGG" id="bsed:DN745_00180"/>
<protein>
    <submittedName>
        <fullName evidence="2">Uncharacterized protein</fullName>
    </submittedName>
</protein>
<dbReference type="SUPFAM" id="SSF49879">
    <property type="entry name" value="SMAD/FHA domain"/>
    <property type="match status" value="1"/>
</dbReference>
<dbReference type="OrthoDB" id="5494574at2"/>
<feature type="compositionally biased region" description="Basic and acidic residues" evidence="1">
    <location>
        <begin position="67"/>
        <end position="81"/>
    </location>
</feature>
<accession>A0A2Z4FFZ4</accession>
<evidence type="ECO:0000313" key="3">
    <source>
        <dbReference type="Proteomes" id="UP000249799"/>
    </source>
</evidence>
<dbReference type="InterPro" id="IPR032030">
    <property type="entry name" value="YscD_cytoplasmic_dom"/>
</dbReference>
<feature type="region of interest" description="Disordered" evidence="1">
    <location>
        <begin position="637"/>
        <end position="656"/>
    </location>
</feature>
<dbReference type="Gene3D" id="1.25.40.10">
    <property type="entry name" value="Tetratricopeptide repeat domain"/>
    <property type="match status" value="1"/>
</dbReference>
<gene>
    <name evidence="2" type="ORF">DN745_00180</name>
</gene>